<keyword evidence="4 8" id="KW-0812">Transmembrane</keyword>
<dbReference type="InterPro" id="IPR051907">
    <property type="entry name" value="DoxX-like_oxidoreductase"/>
</dbReference>
<organism evidence="9 10">
    <name type="scientific">Actinokineospora guangxiensis</name>
    <dbReference type="NCBI Taxonomy" id="1490288"/>
    <lineage>
        <taxon>Bacteria</taxon>
        <taxon>Bacillati</taxon>
        <taxon>Actinomycetota</taxon>
        <taxon>Actinomycetes</taxon>
        <taxon>Pseudonocardiales</taxon>
        <taxon>Pseudonocardiaceae</taxon>
        <taxon>Actinokineospora</taxon>
    </lineage>
</organism>
<reference evidence="10" key="1">
    <citation type="journal article" date="2019" name="Int. J. Syst. Evol. Microbiol.">
        <title>The Global Catalogue of Microorganisms (GCM) 10K type strain sequencing project: providing services to taxonomists for standard genome sequencing and annotation.</title>
        <authorList>
            <consortium name="The Broad Institute Genomics Platform"/>
            <consortium name="The Broad Institute Genome Sequencing Center for Infectious Disease"/>
            <person name="Wu L."/>
            <person name="Ma J."/>
        </authorList>
    </citation>
    <scope>NUCLEOTIDE SEQUENCE [LARGE SCALE GENOMIC DNA]</scope>
    <source>
        <strain evidence="10">CCUG 59778</strain>
    </source>
</reference>
<feature type="transmembrane region" description="Helical" evidence="8">
    <location>
        <begin position="44"/>
        <end position="68"/>
    </location>
</feature>
<feature type="region of interest" description="Disordered" evidence="7">
    <location>
        <begin position="1"/>
        <end position="21"/>
    </location>
</feature>
<sequence length="156" mass="16649">MTATRQSTPDQTSTVPATPARPNGVVERVRAAATSQRTTQLVIAAFRVVVAFLFGCHALVGFGFLGGIDGQGTAVEFGSWPGWWGSVIQLIGATLLLLGVRTRTTAIALSGVMAYAYFTVHQSMALLPLHNMGEPAALYCWIFLLIAAIGPGRFRR</sequence>
<dbReference type="EMBL" id="JBHSKF010000003">
    <property type="protein sequence ID" value="MFC5287073.1"/>
    <property type="molecule type" value="Genomic_DNA"/>
</dbReference>
<dbReference type="Proteomes" id="UP001596157">
    <property type="component" value="Unassembled WGS sequence"/>
</dbReference>
<name>A0ABW0EL49_9PSEU</name>
<evidence type="ECO:0000256" key="5">
    <source>
        <dbReference type="ARBA" id="ARBA00022989"/>
    </source>
</evidence>
<comment type="caution">
    <text evidence="9">The sequence shown here is derived from an EMBL/GenBank/DDBJ whole genome shotgun (WGS) entry which is preliminary data.</text>
</comment>
<evidence type="ECO:0000256" key="1">
    <source>
        <dbReference type="ARBA" id="ARBA00004651"/>
    </source>
</evidence>
<proteinExistence type="inferred from homology"/>
<dbReference type="RefSeq" id="WP_378245650.1">
    <property type="nucleotide sequence ID" value="NZ_JBHSKF010000003.1"/>
</dbReference>
<evidence type="ECO:0000313" key="10">
    <source>
        <dbReference type="Proteomes" id="UP001596157"/>
    </source>
</evidence>
<dbReference type="Pfam" id="PF07681">
    <property type="entry name" value="DoxX"/>
    <property type="match status" value="1"/>
</dbReference>
<evidence type="ECO:0000256" key="8">
    <source>
        <dbReference type="SAM" id="Phobius"/>
    </source>
</evidence>
<keyword evidence="10" id="KW-1185">Reference proteome</keyword>
<protein>
    <submittedName>
        <fullName evidence="9">DoxX family protein</fullName>
    </submittedName>
</protein>
<evidence type="ECO:0000256" key="3">
    <source>
        <dbReference type="ARBA" id="ARBA00022475"/>
    </source>
</evidence>
<evidence type="ECO:0000256" key="2">
    <source>
        <dbReference type="ARBA" id="ARBA00006679"/>
    </source>
</evidence>
<feature type="transmembrane region" description="Helical" evidence="8">
    <location>
        <begin position="136"/>
        <end position="154"/>
    </location>
</feature>
<feature type="transmembrane region" description="Helical" evidence="8">
    <location>
        <begin position="80"/>
        <end position="100"/>
    </location>
</feature>
<keyword evidence="6 8" id="KW-0472">Membrane</keyword>
<comment type="similarity">
    <text evidence="2">Belongs to the DoxX family.</text>
</comment>
<accession>A0ABW0EL49</accession>
<evidence type="ECO:0000313" key="9">
    <source>
        <dbReference type="EMBL" id="MFC5287073.1"/>
    </source>
</evidence>
<feature type="transmembrane region" description="Helical" evidence="8">
    <location>
        <begin position="107"/>
        <end position="130"/>
    </location>
</feature>
<dbReference type="PANTHER" id="PTHR33452:SF4">
    <property type="entry name" value="BLL4328 PROTEIN"/>
    <property type="match status" value="1"/>
</dbReference>
<comment type="subcellular location">
    <subcellularLocation>
        <location evidence="1">Cell membrane</location>
        <topology evidence="1">Multi-pass membrane protein</topology>
    </subcellularLocation>
</comment>
<dbReference type="PANTHER" id="PTHR33452">
    <property type="entry name" value="OXIDOREDUCTASE CATD-RELATED"/>
    <property type="match status" value="1"/>
</dbReference>
<keyword evidence="5 8" id="KW-1133">Transmembrane helix</keyword>
<evidence type="ECO:0000256" key="4">
    <source>
        <dbReference type="ARBA" id="ARBA00022692"/>
    </source>
</evidence>
<keyword evidence="3" id="KW-1003">Cell membrane</keyword>
<gene>
    <name evidence="9" type="ORF">ACFPM7_08420</name>
</gene>
<feature type="compositionally biased region" description="Polar residues" evidence="7">
    <location>
        <begin position="1"/>
        <end position="16"/>
    </location>
</feature>
<dbReference type="InterPro" id="IPR032808">
    <property type="entry name" value="DoxX"/>
</dbReference>
<evidence type="ECO:0000256" key="7">
    <source>
        <dbReference type="SAM" id="MobiDB-lite"/>
    </source>
</evidence>
<evidence type="ECO:0000256" key="6">
    <source>
        <dbReference type="ARBA" id="ARBA00023136"/>
    </source>
</evidence>